<name>A0A5A7NVV3_STRAF</name>
<dbReference type="AlphaFoldDB" id="A0A5A7NVV3"/>
<accession>A0A5A7NVV3</accession>
<comment type="caution">
    <text evidence="2">The sequence shown here is derived from an EMBL/GenBank/DDBJ whole genome shotgun (WGS) entry which is preliminary data.</text>
</comment>
<protein>
    <submittedName>
        <fullName evidence="2">Chorismate synthase</fullName>
    </submittedName>
</protein>
<reference evidence="3" key="1">
    <citation type="journal article" date="2019" name="Curr. Biol.">
        <title>Genome Sequence of Striga asiatica Provides Insight into the Evolution of Plant Parasitism.</title>
        <authorList>
            <person name="Yoshida S."/>
            <person name="Kim S."/>
            <person name="Wafula E.K."/>
            <person name="Tanskanen J."/>
            <person name="Kim Y.M."/>
            <person name="Honaas L."/>
            <person name="Yang Z."/>
            <person name="Spallek T."/>
            <person name="Conn C.E."/>
            <person name="Ichihashi Y."/>
            <person name="Cheong K."/>
            <person name="Cui S."/>
            <person name="Der J.P."/>
            <person name="Gundlach H."/>
            <person name="Jiao Y."/>
            <person name="Hori C."/>
            <person name="Ishida J.K."/>
            <person name="Kasahara H."/>
            <person name="Kiba T."/>
            <person name="Kim M.S."/>
            <person name="Koo N."/>
            <person name="Laohavisit A."/>
            <person name="Lee Y.H."/>
            <person name="Lumba S."/>
            <person name="McCourt P."/>
            <person name="Mortimer J.C."/>
            <person name="Mutuku J.M."/>
            <person name="Nomura T."/>
            <person name="Sasaki-Sekimoto Y."/>
            <person name="Seto Y."/>
            <person name="Wang Y."/>
            <person name="Wakatake T."/>
            <person name="Sakakibara H."/>
            <person name="Demura T."/>
            <person name="Yamaguchi S."/>
            <person name="Yoneyama K."/>
            <person name="Manabe R.I."/>
            <person name="Nelson D.C."/>
            <person name="Schulman A.H."/>
            <person name="Timko M.P."/>
            <person name="dePamphilis C.W."/>
            <person name="Choi D."/>
            <person name="Shirasu K."/>
        </authorList>
    </citation>
    <scope>NUCLEOTIDE SEQUENCE [LARGE SCALE GENOMIC DNA]</scope>
    <source>
        <strain evidence="3">cv. UVA1</strain>
    </source>
</reference>
<dbReference type="Proteomes" id="UP000325081">
    <property type="component" value="Unassembled WGS sequence"/>
</dbReference>
<sequence>MSPPPICRTRLKSRRPGLPRSGTPRNEESDDRCGRSAAACSGELVGSSNENRPKLAEWLRAVAAVVSLLMELLPEYNPSESEFLRESSSILRRISCTDRDYPQKTHRIFRFSLLVN</sequence>
<evidence type="ECO:0000313" key="2">
    <source>
        <dbReference type="EMBL" id="GER24634.1"/>
    </source>
</evidence>
<feature type="compositionally biased region" description="Basic and acidic residues" evidence="1">
    <location>
        <begin position="25"/>
        <end position="34"/>
    </location>
</feature>
<proteinExistence type="predicted"/>
<keyword evidence="3" id="KW-1185">Reference proteome</keyword>
<dbReference type="EMBL" id="BKCP01000001">
    <property type="protein sequence ID" value="GER24634.1"/>
    <property type="molecule type" value="Genomic_DNA"/>
</dbReference>
<feature type="region of interest" description="Disordered" evidence="1">
    <location>
        <begin position="1"/>
        <end position="34"/>
    </location>
</feature>
<gene>
    <name evidence="2" type="ORF">STAS_00169</name>
</gene>
<organism evidence="2 3">
    <name type="scientific">Striga asiatica</name>
    <name type="common">Asiatic witchweed</name>
    <name type="synonym">Buchnera asiatica</name>
    <dbReference type="NCBI Taxonomy" id="4170"/>
    <lineage>
        <taxon>Eukaryota</taxon>
        <taxon>Viridiplantae</taxon>
        <taxon>Streptophyta</taxon>
        <taxon>Embryophyta</taxon>
        <taxon>Tracheophyta</taxon>
        <taxon>Spermatophyta</taxon>
        <taxon>Magnoliopsida</taxon>
        <taxon>eudicotyledons</taxon>
        <taxon>Gunneridae</taxon>
        <taxon>Pentapetalae</taxon>
        <taxon>asterids</taxon>
        <taxon>lamiids</taxon>
        <taxon>Lamiales</taxon>
        <taxon>Orobanchaceae</taxon>
        <taxon>Buchnereae</taxon>
        <taxon>Striga</taxon>
    </lineage>
</organism>
<evidence type="ECO:0000313" key="3">
    <source>
        <dbReference type="Proteomes" id="UP000325081"/>
    </source>
</evidence>
<evidence type="ECO:0000256" key="1">
    <source>
        <dbReference type="SAM" id="MobiDB-lite"/>
    </source>
</evidence>